<dbReference type="InterPro" id="IPR016181">
    <property type="entry name" value="Acyl_CoA_acyltransferase"/>
</dbReference>
<gene>
    <name evidence="2" type="ORF">HK414_09890</name>
</gene>
<name>A0ABX6P3J2_9BURK</name>
<dbReference type="InterPro" id="IPR003447">
    <property type="entry name" value="FEMABX"/>
</dbReference>
<feature type="region of interest" description="Disordered" evidence="1">
    <location>
        <begin position="224"/>
        <end position="254"/>
    </location>
</feature>
<reference evidence="2 3" key="1">
    <citation type="submission" date="2020-05" db="EMBL/GenBank/DDBJ databases">
        <title>Ramlibacter rhizophilus sp. nov., isolated from rhizosphere soil of national flower Mugunghwa from South Korea.</title>
        <authorList>
            <person name="Zheng-Fei Y."/>
            <person name="Huan T."/>
        </authorList>
    </citation>
    <scope>NUCLEOTIDE SEQUENCE [LARGE SCALE GENOMIC DNA]</scope>
    <source>
        <strain evidence="2 3">H242</strain>
    </source>
</reference>
<evidence type="ECO:0000313" key="2">
    <source>
        <dbReference type="EMBL" id="QJW84094.1"/>
    </source>
</evidence>
<keyword evidence="3" id="KW-1185">Reference proteome</keyword>
<dbReference type="Proteomes" id="UP000500826">
    <property type="component" value="Chromosome"/>
</dbReference>
<dbReference type="Gene3D" id="3.40.630.30">
    <property type="match status" value="1"/>
</dbReference>
<feature type="compositionally biased region" description="Low complexity" evidence="1">
    <location>
        <begin position="228"/>
        <end position="244"/>
    </location>
</feature>
<organism evidence="2 3">
    <name type="scientific">Ramlibacter terrae</name>
    <dbReference type="NCBI Taxonomy" id="2732511"/>
    <lineage>
        <taxon>Bacteria</taxon>
        <taxon>Pseudomonadati</taxon>
        <taxon>Pseudomonadota</taxon>
        <taxon>Betaproteobacteria</taxon>
        <taxon>Burkholderiales</taxon>
        <taxon>Comamonadaceae</taxon>
        <taxon>Ramlibacter</taxon>
    </lineage>
</organism>
<accession>A0ABX6P3J2</accession>
<feature type="compositionally biased region" description="Polar residues" evidence="1">
    <location>
        <begin position="245"/>
        <end position="254"/>
    </location>
</feature>
<dbReference type="EMBL" id="CP053418">
    <property type="protein sequence ID" value="QJW84094.1"/>
    <property type="molecule type" value="Genomic_DNA"/>
</dbReference>
<evidence type="ECO:0000256" key="1">
    <source>
        <dbReference type="SAM" id="MobiDB-lite"/>
    </source>
</evidence>
<sequence>MLDEAQAASLPVDWALFAFGFRPTFGVAFAHQLASRYVLFEVTDPNGAVVYVPALARKRAMLATLRFLHVPADARGLPLDAESEALCMEAVLRHVRSHALADRIPAPFNWCVFRGVPQGATSARFGSYVLDLQKPVEQLWKDLHAKHRNGIRNAGARGAQVRQGPDQLATFHRLYQATMARNGMQAEPLAFFEALVAAQPDSMLCAVVYHGDAPQGPCWCPGARPAASTSTGPRPTRSRPPGRSISFTTRPSCG</sequence>
<dbReference type="SUPFAM" id="SSF55729">
    <property type="entry name" value="Acyl-CoA N-acyltransferases (Nat)"/>
    <property type="match status" value="1"/>
</dbReference>
<evidence type="ECO:0000313" key="3">
    <source>
        <dbReference type="Proteomes" id="UP000500826"/>
    </source>
</evidence>
<dbReference type="Pfam" id="PF02388">
    <property type="entry name" value="FemAB"/>
    <property type="match status" value="1"/>
</dbReference>
<protein>
    <submittedName>
        <fullName evidence="2">Peptidoglycan bridge formation glycyltransferase FemA/FemB family protein</fullName>
    </submittedName>
</protein>
<proteinExistence type="predicted"/>